<keyword evidence="3" id="KW-1185">Reference proteome</keyword>
<dbReference type="HOGENOM" id="CLU_1646143_0_0_1"/>
<proteinExistence type="predicted"/>
<accession>A0A0D9XNK5</accession>
<protein>
    <submittedName>
        <fullName evidence="2">Uncharacterized protein</fullName>
    </submittedName>
</protein>
<evidence type="ECO:0000313" key="2">
    <source>
        <dbReference type="EnsemblPlants" id="LPERR11G01250.1"/>
    </source>
</evidence>
<reference evidence="2 3" key="1">
    <citation type="submission" date="2012-08" db="EMBL/GenBank/DDBJ databases">
        <title>Oryza genome evolution.</title>
        <authorList>
            <person name="Wing R.A."/>
        </authorList>
    </citation>
    <scope>NUCLEOTIDE SEQUENCE</scope>
</reference>
<dbReference type="Gramene" id="LPERR11G01250.1">
    <property type="protein sequence ID" value="LPERR11G01250.1"/>
    <property type="gene ID" value="LPERR11G01250"/>
</dbReference>
<evidence type="ECO:0000313" key="3">
    <source>
        <dbReference type="Proteomes" id="UP000032180"/>
    </source>
</evidence>
<organism evidence="2 3">
    <name type="scientific">Leersia perrieri</name>
    <dbReference type="NCBI Taxonomy" id="77586"/>
    <lineage>
        <taxon>Eukaryota</taxon>
        <taxon>Viridiplantae</taxon>
        <taxon>Streptophyta</taxon>
        <taxon>Embryophyta</taxon>
        <taxon>Tracheophyta</taxon>
        <taxon>Spermatophyta</taxon>
        <taxon>Magnoliopsida</taxon>
        <taxon>Liliopsida</taxon>
        <taxon>Poales</taxon>
        <taxon>Poaceae</taxon>
        <taxon>BOP clade</taxon>
        <taxon>Oryzoideae</taxon>
        <taxon>Oryzeae</taxon>
        <taxon>Oryzinae</taxon>
        <taxon>Leersia</taxon>
    </lineage>
</organism>
<feature type="region of interest" description="Disordered" evidence="1">
    <location>
        <begin position="113"/>
        <end position="133"/>
    </location>
</feature>
<reference evidence="2" key="3">
    <citation type="submission" date="2015-04" db="UniProtKB">
        <authorList>
            <consortium name="EnsemblPlants"/>
        </authorList>
    </citation>
    <scope>IDENTIFICATION</scope>
</reference>
<dbReference type="EnsemblPlants" id="LPERR11G01250.1">
    <property type="protein sequence ID" value="LPERR11G01250.1"/>
    <property type="gene ID" value="LPERR11G01250"/>
</dbReference>
<evidence type="ECO:0000256" key="1">
    <source>
        <dbReference type="SAM" id="MobiDB-lite"/>
    </source>
</evidence>
<dbReference type="AlphaFoldDB" id="A0A0D9XNK5"/>
<name>A0A0D9XNK5_9ORYZ</name>
<feature type="region of interest" description="Disordered" evidence="1">
    <location>
        <begin position="1"/>
        <end position="28"/>
    </location>
</feature>
<sequence>MAGEGDNGLDRLKRCSSNADARKEKAKKMKVEADAEVSGVEKKLKLVKMRMTTEQVERLLSLKSRDPLPLPVPCITDPPKPYKSPSIHQVVVSPRRPFFVAPPDAVSLVQSTGSSSVMTVKEKHRRRQEGLNKGHSDFFDSYSDIHLESVQSKINFYQVAG</sequence>
<reference evidence="3" key="2">
    <citation type="submission" date="2013-12" db="EMBL/GenBank/DDBJ databases">
        <authorList>
            <person name="Yu Y."/>
            <person name="Lee S."/>
            <person name="de Baynast K."/>
            <person name="Wissotski M."/>
            <person name="Liu L."/>
            <person name="Talag J."/>
            <person name="Goicoechea J."/>
            <person name="Angelova A."/>
            <person name="Jetty R."/>
            <person name="Kudrna D."/>
            <person name="Golser W."/>
            <person name="Rivera L."/>
            <person name="Zhang J."/>
            <person name="Wing R."/>
        </authorList>
    </citation>
    <scope>NUCLEOTIDE SEQUENCE</scope>
</reference>
<dbReference type="Proteomes" id="UP000032180">
    <property type="component" value="Chromosome 11"/>
</dbReference>